<dbReference type="PANTHER" id="PTHR11669:SF8">
    <property type="entry name" value="DNA POLYMERASE III SUBUNIT DELTA"/>
    <property type="match status" value="1"/>
</dbReference>
<proteinExistence type="predicted"/>
<evidence type="ECO:0000313" key="2">
    <source>
        <dbReference type="Proteomes" id="UP000277108"/>
    </source>
</evidence>
<organism evidence="1 2">
    <name type="scientific">Abyssicoccus albus</name>
    <dbReference type="NCBI Taxonomy" id="1817405"/>
    <lineage>
        <taxon>Bacteria</taxon>
        <taxon>Bacillati</taxon>
        <taxon>Bacillota</taxon>
        <taxon>Bacilli</taxon>
        <taxon>Bacillales</taxon>
        <taxon>Abyssicoccaceae</taxon>
    </lineage>
</organism>
<dbReference type="OrthoDB" id="9810148at2"/>
<sequence>MSLRTDSFRLAKRNNKLSHAFIFHGTSYDVMMEEAMAVSKVILGEDQLTESKVSSLNHPDLYRLVPTEDKINKEDIDDLLHQMNRKPTESENKVYIIGAFDKLSVYNQNRLLKFIEEPPNNTYAILVTTNLTNLLPTIQSRCQLIYFSEIDYTSISDQLKREDVPDKDIQILSRSIKTVHEGESVLAEGIDLKSLHQVVQKMTTQLFNRDLDVLLTLNEMYKISTKGLIVHYTLNVMHLIVSEQLKSEISVSGDEIFSTSYLQSLHHEKSTEIALLISDHIDEGRKKLASNVSGKLVLEQIIYQVVKGR</sequence>
<comment type="caution">
    <text evidence="1">The sequence shown here is derived from an EMBL/GenBank/DDBJ whole genome shotgun (WGS) entry which is preliminary data.</text>
</comment>
<dbReference type="Pfam" id="PF13177">
    <property type="entry name" value="DNA_pol3_delta2"/>
    <property type="match status" value="1"/>
</dbReference>
<dbReference type="Gene3D" id="3.40.50.300">
    <property type="entry name" value="P-loop containing nucleotide triphosphate hydrolases"/>
    <property type="match status" value="1"/>
</dbReference>
<accession>A0A3N5C4Y8</accession>
<dbReference type="AlphaFoldDB" id="A0A3N5C4Y8"/>
<dbReference type="Proteomes" id="UP000277108">
    <property type="component" value="Unassembled WGS sequence"/>
</dbReference>
<dbReference type="SUPFAM" id="SSF52540">
    <property type="entry name" value="P-loop containing nucleoside triphosphate hydrolases"/>
    <property type="match status" value="1"/>
</dbReference>
<dbReference type="GO" id="GO:0006261">
    <property type="term" value="P:DNA-templated DNA replication"/>
    <property type="evidence" value="ECO:0007669"/>
    <property type="project" value="TreeGrafter"/>
</dbReference>
<dbReference type="PANTHER" id="PTHR11669">
    <property type="entry name" value="REPLICATION FACTOR C / DNA POLYMERASE III GAMMA-TAU SUBUNIT"/>
    <property type="match status" value="1"/>
</dbReference>
<reference evidence="1 2" key="1">
    <citation type="submission" date="2018-11" db="EMBL/GenBank/DDBJ databases">
        <title>Genomic Encyclopedia of Type Strains, Phase IV (KMG-IV): sequencing the most valuable type-strain genomes for metagenomic binning, comparative biology and taxonomic classification.</title>
        <authorList>
            <person name="Goeker M."/>
        </authorList>
    </citation>
    <scope>NUCLEOTIDE SEQUENCE [LARGE SCALE GENOMIC DNA]</scope>
    <source>
        <strain evidence="1 2">DSM 29158</strain>
    </source>
</reference>
<keyword evidence="2" id="KW-1185">Reference proteome</keyword>
<evidence type="ECO:0000313" key="1">
    <source>
        <dbReference type="EMBL" id="RPF54492.1"/>
    </source>
</evidence>
<gene>
    <name evidence="1" type="ORF">EDD62_1794</name>
</gene>
<dbReference type="InterPro" id="IPR027417">
    <property type="entry name" value="P-loop_NTPase"/>
</dbReference>
<name>A0A3N5C4Y8_9BACL</name>
<dbReference type="EMBL" id="RKRK01000007">
    <property type="protein sequence ID" value="RPF54492.1"/>
    <property type="molecule type" value="Genomic_DNA"/>
</dbReference>
<protein>
    <submittedName>
        <fullName evidence="1">DNA polymerase-3 subunit delta</fullName>
    </submittedName>
</protein>
<dbReference type="RefSeq" id="WP_123808767.1">
    <property type="nucleotide sequence ID" value="NZ_RKRK01000007.1"/>
</dbReference>
<dbReference type="InterPro" id="IPR050238">
    <property type="entry name" value="DNA_Rep/Repair_Clamp_Loader"/>
</dbReference>